<evidence type="ECO:0000313" key="2">
    <source>
        <dbReference type="Proteomes" id="UP001443914"/>
    </source>
</evidence>
<comment type="caution">
    <text evidence="1">The sequence shown here is derived from an EMBL/GenBank/DDBJ whole genome shotgun (WGS) entry which is preliminary data.</text>
</comment>
<dbReference type="EMBL" id="JBDFQZ010000014">
    <property type="protein sequence ID" value="KAK9664909.1"/>
    <property type="molecule type" value="Genomic_DNA"/>
</dbReference>
<name>A0AAW1GN23_SAPOF</name>
<keyword evidence="2" id="KW-1185">Reference proteome</keyword>
<proteinExistence type="predicted"/>
<evidence type="ECO:0000313" key="1">
    <source>
        <dbReference type="EMBL" id="KAK9664909.1"/>
    </source>
</evidence>
<dbReference type="AlphaFoldDB" id="A0AAW1GN23"/>
<protein>
    <submittedName>
        <fullName evidence="1">Uncharacterized protein</fullName>
    </submittedName>
</protein>
<reference evidence="1" key="1">
    <citation type="submission" date="2024-03" db="EMBL/GenBank/DDBJ databases">
        <title>WGS assembly of Saponaria officinalis var. Norfolk2.</title>
        <authorList>
            <person name="Jenkins J."/>
            <person name="Shu S."/>
            <person name="Grimwood J."/>
            <person name="Barry K."/>
            <person name="Goodstein D."/>
            <person name="Schmutz J."/>
            <person name="Leebens-Mack J."/>
            <person name="Osbourn A."/>
        </authorList>
    </citation>
    <scope>NUCLEOTIDE SEQUENCE [LARGE SCALE GENOMIC DNA]</scope>
    <source>
        <strain evidence="1">JIC</strain>
    </source>
</reference>
<dbReference type="Proteomes" id="UP001443914">
    <property type="component" value="Unassembled WGS sequence"/>
</dbReference>
<sequence>MGKNNRHRKYSCLYIIFDIFRGRWRGHDIVVDDSGDEAMSLRRARLVDDDYWMTEPGIDWKASAFIRRFHASQHP</sequence>
<gene>
    <name evidence="1" type="ORF">RND81_14G076400</name>
</gene>
<accession>A0AAW1GN23</accession>
<organism evidence="1 2">
    <name type="scientific">Saponaria officinalis</name>
    <name type="common">Common soapwort</name>
    <name type="synonym">Lychnis saponaria</name>
    <dbReference type="NCBI Taxonomy" id="3572"/>
    <lineage>
        <taxon>Eukaryota</taxon>
        <taxon>Viridiplantae</taxon>
        <taxon>Streptophyta</taxon>
        <taxon>Embryophyta</taxon>
        <taxon>Tracheophyta</taxon>
        <taxon>Spermatophyta</taxon>
        <taxon>Magnoliopsida</taxon>
        <taxon>eudicotyledons</taxon>
        <taxon>Gunneridae</taxon>
        <taxon>Pentapetalae</taxon>
        <taxon>Caryophyllales</taxon>
        <taxon>Caryophyllaceae</taxon>
        <taxon>Caryophylleae</taxon>
        <taxon>Saponaria</taxon>
    </lineage>
</organism>